<dbReference type="OrthoDB" id="2758040at2759"/>
<accession>A0A9P3LHA5</accession>
<gene>
    <name evidence="1" type="ORF">PsYK624_115200</name>
</gene>
<dbReference type="EMBL" id="BPQB01000048">
    <property type="protein sequence ID" value="GJE95336.1"/>
    <property type="molecule type" value="Genomic_DNA"/>
</dbReference>
<evidence type="ECO:0008006" key="3">
    <source>
        <dbReference type="Google" id="ProtNLM"/>
    </source>
</evidence>
<dbReference type="Proteomes" id="UP000703269">
    <property type="component" value="Unassembled WGS sequence"/>
</dbReference>
<comment type="caution">
    <text evidence="1">The sequence shown here is derived from an EMBL/GenBank/DDBJ whole genome shotgun (WGS) entry which is preliminary data.</text>
</comment>
<sequence>MAHHPAVAASSRCISELPQELHDKILDEVGPDFATLKNCSLVCRSWLPRSTTNLFAHARVCVLATEDDADSEVLQAVRAPGRLHDNVVALSLCRLSSEEWRVVQELPRLRKLTVYCCDQCPLRTDSPTPVPAPCPSTRNIEVLDVQCVPLDVLDWLLCMFDNIGSLRIPRITSRLTTPPTARRHAVRSVTLQGSGHAVFHYLADTLRSDALESLEIDVEGPYSPGDEHEPLADAFVRQVGRSIKSYHHIDRKPIYRTLDLPSLSGCAGLTSVTLSTGALNAVHFPSKHARVIECLGSLPPGVEHVKLVYTSHWNSAGELAEMVGQCGWGALGAALLQCARLARFEIGVVHIHRWPSCPRFEDDPALGEVIRQTLPKRLRDMVEFVCRDSHPACRDCISL</sequence>
<dbReference type="AlphaFoldDB" id="A0A9P3LHA5"/>
<dbReference type="SUPFAM" id="SSF81383">
    <property type="entry name" value="F-box domain"/>
    <property type="match status" value="1"/>
</dbReference>
<evidence type="ECO:0000313" key="1">
    <source>
        <dbReference type="EMBL" id="GJE95336.1"/>
    </source>
</evidence>
<protein>
    <recommendedName>
        <fullName evidence="3">F-box domain-containing protein</fullName>
    </recommendedName>
</protein>
<dbReference type="InterPro" id="IPR036047">
    <property type="entry name" value="F-box-like_dom_sf"/>
</dbReference>
<evidence type="ECO:0000313" key="2">
    <source>
        <dbReference type="Proteomes" id="UP000703269"/>
    </source>
</evidence>
<keyword evidence="2" id="KW-1185">Reference proteome</keyword>
<proteinExistence type="predicted"/>
<name>A0A9P3LHA5_9APHY</name>
<reference evidence="1 2" key="1">
    <citation type="submission" date="2021-08" db="EMBL/GenBank/DDBJ databases">
        <title>Draft Genome Sequence of Phanerochaete sordida strain YK-624.</title>
        <authorList>
            <person name="Mori T."/>
            <person name="Dohra H."/>
            <person name="Suzuki T."/>
            <person name="Kawagishi H."/>
            <person name="Hirai H."/>
        </authorList>
    </citation>
    <scope>NUCLEOTIDE SEQUENCE [LARGE SCALE GENOMIC DNA]</scope>
    <source>
        <strain evidence="1 2">YK-624</strain>
    </source>
</reference>
<organism evidence="1 2">
    <name type="scientific">Phanerochaete sordida</name>
    <dbReference type="NCBI Taxonomy" id="48140"/>
    <lineage>
        <taxon>Eukaryota</taxon>
        <taxon>Fungi</taxon>
        <taxon>Dikarya</taxon>
        <taxon>Basidiomycota</taxon>
        <taxon>Agaricomycotina</taxon>
        <taxon>Agaricomycetes</taxon>
        <taxon>Polyporales</taxon>
        <taxon>Phanerochaetaceae</taxon>
        <taxon>Phanerochaete</taxon>
    </lineage>
</organism>